<dbReference type="AlphaFoldDB" id="A0A814MF82"/>
<accession>A0A814MF82</accession>
<protein>
    <submittedName>
        <fullName evidence="1">Uncharacterized protein</fullName>
    </submittedName>
</protein>
<comment type="caution">
    <text evidence="1">The sequence shown here is derived from an EMBL/GenBank/DDBJ whole genome shotgun (WGS) entry which is preliminary data.</text>
</comment>
<dbReference type="EMBL" id="CAJNOC010006406">
    <property type="protein sequence ID" value="CAF1077218.1"/>
    <property type="molecule type" value="Genomic_DNA"/>
</dbReference>
<proteinExistence type="predicted"/>
<dbReference type="Proteomes" id="UP000663879">
    <property type="component" value="Unassembled WGS sequence"/>
</dbReference>
<evidence type="ECO:0000313" key="2">
    <source>
        <dbReference type="Proteomes" id="UP000663879"/>
    </source>
</evidence>
<name>A0A814MF82_9BILA</name>
<sequence length="214" mass="24487">MAGSVMGVKKILEDLIRKCFASQYFKTGDGLAQEFGRNISMPVKFETGEQTRDGCKGFFAVCNGYEVETIAWHGSKSGAENLAGWKWIRDVCYRSAVDKKICIGNCSKSLQFSIVDVETSCGMCKETVDLEELWDHVERCMKQWVRLFEMDDHLEECRWKDCVKCGLRIEKSEEVAHLNKCEPTVVSLIACPICPQRFEAHEFEHHWLICVAKK</sequence>
<reference evidence="1" key="1">
    <citation type="submission" date="2021-02" db="EMBL/GenBank/DDBJ databases">
        <authorList>
            <person name="Nowell W R."/>
        </authorList>
    </citation>
    <scope>NUCLEOTIDE SEQUENCE</scope>
    <source>
        <strain evidence="1">Ploen Becks lab</strain>
    </source>
</reference>
<evidence type="ECO:0000313" key="1">
    <source>
        <dbReference type="EMBL" id="CAF1077218.1"/>
    </source>
</evidence>
<keyword evidence="2" id="KW-1185">Reference proteome</keyword>
<gene>
    <name evidence="1" type="ORF">OXX778_LOCUS20019</name>
</gene>
<organism evidence="1 2">
    <name type="scientific">Brachionus calyciflorus</name>
    <dbReference type="NCBI Taxonomy" id="104777"/>
    <lineage>
        <taxon>Eukaryota</taxon>
        <taxon>Metazoa</taxon>
        <taxon>Spiralia</taxon>
        <taxon>Gnathifera</taxon>
        <taxon>Rotifera</taxon>
        <taxon>Eurotatoria</taxon>
        <taxon>Monogononta</taxon>
        <taxon>Pseudotrocha</taxon>
        <taxon>Ploima</taxon>
        <taxon>Brachionidae</taxon>
        <taxon>Brachionus</taxon>
    </lineage>
</organism>